<keyword evidence="4" id="KW-1185">Reference proteome</keyword>
<keyword evidence="1" id="KW-0732">Signal</keyword>
<organism evidence="3 4">
    <name type="scientific">Carpinus fangiana</name>
    <dbReference type="NCBI Taxonomy" id="176857"/>
    <lineage>
        <taxon>Eukaryota</taxon>
        <taxon>Viridiplantae</taxon>
        <taxon>Streptophyta</taxon>
        <taxon>Embryophyta</taxon>
        <taxon>Tracheophyta</taxon>
        <taxon>Spermatophyta</taxon>
        <taxon>Magnoliopsida</taxon>
        <taxon>eudicotyledons</taxon>
        <taxon>Gunneridae</taxon>
        <taxon>Pentapetalae</taxon>
        <taxon>rosids</taxon>
        <taxon>fabids</taxon>
        <taxon>Fagales</taxon>
        <taxon>Betulaceae</taxon>
        <taxon>Carpinus</taxon>
    </lineage>
</organism>
<dbReference type="PANTHER" id="PTHR47976">
    <property type="entry name" value="G-TYPE LECTIN S-RECEPTOR-LIKE SERINE/THREONINE-PROTEIN KINASE SD2-5"/>
    <property type="match status" value="1"/>
</dbReference>
<reference evidence="3 4" key="1">
    <citation type="submission" date="2019-06" db="EMBL/GenBank/DDBJ databases">
        <title>A chromosomal-level reference genome of Carpinus fangiana (Coryloideae, Betulaceae).</title>
        <authorList>
            <person name="Yang X."/>
            <person name="Wang Z."/>
            <person name="Zhang L."/>
            <person name="Hao G."/>
            <person name="Liu J."/>
            <person name="Yang Y."/>
        </authorList>
    </citation>
    <scope>NUCLEOTIDE SEQUENCE [LARGE SCALE GENOMIC DNA]</scope>
    <source>
        <strain evidence="3">Cfa_2016G</strain>
        <tissue evidence="3">Leaf</tissue>
    </source>
</reference>
<dbReference type="PANTHER" id="PTHR47976:SF49">
    <property type="entry name" value="RECEPTOR-LIKE SERINE_THREONINE-PROTEIN KINASE"/>
    <property type="match status" value="1"/>
</dbReference>
<evidence type="ECO:0000259" key="2">
    <source>
        <dbReference type="Pfam" id="PF07714"/>
    </source>
</evidence>
<dbReference type="Pfam" id="PF07714">
    <property type="entry name" value="PK_Tyr_Ser-Thr"/>
    <property type="match status" value="1"/>
</dbReference>
<dbReference type="GO" id="GO:0004672">
    <property type="term" value="F:protein kinase activity"/>
    <property type="evidence" value="ECO:0007669"/>
    <property type="project" value="InterPro"/>
</dbReference>
<dbReference type="Gene3D" id="1.10.510.10">
    <property type="entry name" value="Transferase(Phosphotransferase) domain 1"/>
    <property type="match status" value="1"/>
</dbReference>
<feature type="domain" description="Serine-threonine/tyrosine-protein kinase catalytic" evidence="2">
    <location>
        <begin position="5"/>
        <end position="40"/>
    </location>
</feature>
<dbReference type="OrthoDB" id="5857966at2759"/>
<dbReference type="Proteomes" id="UP000327013">
    <property type="component" value="Chromosome 1"/>
</dbReference>
<evidence type="ECO:0000313" key="3">
    <source>
        <dbReference type="EMBL" id="KAE7998295.1"/>
    </source>
</evidence>
<evidence type="ECO:0000256" key="1">
    <source>
        <dbReference type="ARBA" id="ARBA00022729"/>
    </source>
</evidence>
<dbReference type="InterPro" id="IPR011009">
    <property type="entry name" value="Kinase-like_dom_sf"/>
</dbReference>
<dbReference type="EMBL" id="CM017321">
    <property type="protein sequence ID" value="KAE7998295.1"/>
    <property type="molecule type" value="Genomic_DNA"/>
</dbReference>
<sequence>MAAKATTGYSYLAPEWQNNALISVKTDTYSFGIMLLEIVCCRSSIEVNVQIPDEIILSNWVYNCFMGGELEKLVEDENVDFVNLERMVKVGLI</sequence>
<dbReference type="InterPro" id="IPR051343">
    <property type="entry name" value="G-type_lectin_kinases/EP1-like"/>
</dbReference>
<proteinExistence type="predicted"/>
<protein>
    <recommendedName>
        <fullName evidence="2">Serine-threonine/tyrosine-protein kinase catalytic domain-containing protein</fullName>
    </recommendedName>
</protein>
<gene>
    <name evidence="3" type="ORF">FH972_002853</name>
</gene>
<dbReference type="SUPFAM" id="SSF56112">
    <property type="entry name" value="Protein kinase-like (PK-like)"/>
    <property type="match status" value="1"/>
</dbReference>
<accession>A0A5N6QGN1</accession>
<dbReference type="InterPro" id="IPR001245">
    <property type="entry name" value="Ser-Thr/Tyr_kinase_cat_dom"/>
</dbReference>
<name>A0A5N6QGN1_9ROSI</name>
<evidence type="ECO:0000313" key="4">
    <source>
        <dbReference type="Proteomes" id="UP000327013"/>
    </source>
</evidence>
<dbReference type="AlphaFoldDB" id="A0A5N6QGN1"/>